<dbReference type="EMBL" id="MLCN01000043">
    <property type="protein sequence ID" value="ONG37849.1"/>
    <property type="molecule type" value="Genomic_DNA"/>
</dbReference>
<dbReference type="Proteomes" id="UP000192132">
    <property type="component" value="Unassembled WGS sequence"/>
</dbReference>
<evidence type="ECO:0000313" key="2">
    <source>
        <dbReference type="Proteomes" id="UP000192132"/>
    </source>
</evidence>
<name>A0A1S8CSR5_9GAMM</name>
<organism evidence="1 2">
    <name type="scientific">Alkanindiges hydrocarboniclasticus</name>
    <dbReference type="NCBI Taxonomy" id="1907941"/>
    <lineage>
        <taxon>Bacteria</taxon>
        <taxon>Pseudomonadati</taxon>
        <taxon>Pseudomonadota</taxon>
        <taxon>Gammaproteobacteria</taxon>
        <taxon>Moraxellales</taxon>
        <taxon>Moraxellaceae</taxon>
        <taxon>Alkanindiges</taxon>
    </lineage>
</organism>
<dbReference type="AlphaFoldDB" id="A0A1S8CSR5"/>
<evidence type="ECO:0000313" key="1">
    <source>
        <dbReference type="EMBL" id="ONG37849.1"/>
    </source>
</evidence>
<sequence>MAKYLGEYLQPDSVKFPKLIERFNHTQLLNMVTASHGFKDYQSAVQWPASQPVKVPAPFYIAPVSPMARMEPAPTRHITLLTEMVKGYLAKNHDAEPDDYEFVAQGIAMAIQQVVHECGLRLNLHAVFWHPVYDQHPFASAGHQLTENQSHCHSLRKIILKTGLDRDFMDFAGKPRFRGVQPIGQPNHAATLIANQLDGKVAHPFPELESEQILAKLHHHMMPHHVESLKSMVQAGRACHVIMAPPVTLFNPHSYVTFNPDGSLGTLLALDFMILESYESMWRNSPRMLSNRFMASALKAEPELRDYYQTGFYMTYRTPPEIIQPVSMERFIKSKNRLDGWSHVTLDNDQIRIDQHLLARILGKPIEDFPCLRFCETCDSFYLQGVTAETGHSRCSLMSA</sequence>
<proteinExistence type="predicted"/>
<reference evidence="1 2" key="1">
    <citation type="submission" date="2016-10" db="EMBL/GenBank/DDBJ databases">
        <title>Draft Genome sequence of Alkanindiges sp. strain H1.</title>
        <authorList>
            <person name="Subhash Y."/>
            <person name="Lee S."/>
        </authorList>
    </citation>
    <scope>NUCLEOTIDE SEQUENCE [LARGE SCALE GENOMIC DNA]</scope>
    <source>
        <strain evidence="1 2">H1</strain>
    </source>
</reference>
<accession>A0A1S8CSR5</accession>
<keyword evidence="2" id="KW-1185">Reference proteome</keyword>
<comment type="caution">
    <text evidence="1">The sequence shown here is derived from an EMBL/GenBank/DDBJ whole genome shotgun (WGS) entry which is preliminary data.</text>
</comment>
<protein>
    <submittedName>
        <fullName evidence="1">Uncharacterized protein</fullName>
    </submittedName>
</protein>
<gene>
    <name evidence="1" type="ORF">BKE30_13655</name>
</gene>